<gene>
    <name evidence="1" type="ORF">K504DRAFT_504370</name>
</gene>
<dbReference type="AlphaFoldDB" id="A0A6G1K2V8"/>
<evidence type="ECO:0000313" key="1">
    <source>
        <dbReference type="EMBL" id="KAF2707194.1"/>
    </source>
</evidence>
<proteinExistence type="predicted"/>
<keyword evidence="2" id="KW-1185">Reference proteome</keyword>
<sequence length="219" mass="24143">MKDGIAPGAGQDISGKRLNMPALLTLDDNILPPRVAFIVTSLSLYSDIPKINYSSQPNSMFLCTDHERASAATRNLDHGQERKNLFIGGFDANASITRTQWHEEQKPAKKAVRYRTPVEELAAKDAGWKEAILNVSGRHVEFGGDPSEATNTALNALKSAIDIHGDSSEHRLSGTPFIGDHRSWLGHDQFARDKDGEHWRTPVVAFELGLEHVPSIVRV</sequence>
<reference evidence="1" key="1">
    <citation type="journal article" date="2020" name="Stud. Mycol.">
        <title>101 Dothideomycetes genomes: a test case for predicting lifestyles and emergence of pathogens.</title>
        <authorList>
            <person name="Haridas S."/>
            <person name="Albert R."/>
            <person name="Binder M."/>
            <person name="Bloem J."/>
            <person name="Labutti K."/>
            <person name="Salamov A."/>
            <person name="Andreopoulos B."/>
            <person name="Baker S."/>
            <person name="Barry K."/>
            <person name="Bills G."/>
            <person name="Bluhm B."/>
            <person name="Cannon C."/>
            <person name="Castanera R."/>
            <person name="Culley D."/>
            <person name="Daum C."/>
            <person name="Ezra D."/>
            <person name="Gonzalez J."/>
            <person name="Henrissat B."/>
            <person name="Kuo A."/>
            <person name="Liang C."/>
            <person name="Lipzen A."/>
            <person name="Lutzoni F."/>
            <person name="Magnuson J."/>
            <person name="Mondo S."/>
            <person name="Nolan M."/>
            <person name="Ohm R."/>
            <person name="Pangilinan J."/>
            <person name="Park H.-J."/>
            <person name="Ramirez L."/>
            <person name="Alfaro M."/>
            <person name="Sun H."/>
            <person name="Tritt A."/>
            <person name="Yoshinaga Y."/>
            <person name="Zwiers L.-H."/>
            <person name="Turgeon B."/>
            <person name="Goodwin S."/>
            <person name="Spatafora J."/>
            <person name="Crous P."/>
            <person name="Grigoriev I."/>
        </authorList>
    </citation>
    <scope>NUCLEOTIDE SEQUENCE</scope>
    <source>
        <strain evidence="1">CBS 279.74</strain>
    </source>
</reference>
<dbReference type="Proteomes" id="UP000799428">
    <property type="component" value="Unassembled WGS sequence"/>
</dbReference>
<name>A0A6G1K2V8_9PLEO</name>
<dbReference type="EMBL" id="MU005774">
    <property type="protein sequence ID" value="KAF2707194.1"/>
    <property type="molecule type" value="Genomic_DNA"/>
</dbReference>
<evidence type="ECO:0000313" key="2">
    <source>
        <dbReference type="Proteomes" id="UP000799428"/>
    </source>
</evidence>
<accession>A0A6G1K2V8</accession>
<organism evidence="1 2">
    <name type="scientific">Pleomassaria siparia CBS 279.74</name>
    <dbReference type="NCBI Taxonomy" id="1314801"/>
    <lineage>
        <taxon>Eukaryota</taxon>
        <taxon>Fungi</taxon>
        <taxon>Dikarya</taxon>
        <taxon>Ascomycota</taxon>
        <taxon>Pezizomycotina</taxon>
        <taxon>Dothideomycetes</taxon>
        <taxon>Pleosporomycetidae</taxon>
        <taxon>Pleosporales</taxon>
        <taxon>Pleomassariaceae</taxon>
        <taxon>Pleomassaria</taxon>
    </lineage>
</organism>
<protein>
    <submittedName>
        <fullName evidence="1">Uncharacterized protein</fullName>
    </submittedName>
</protein>